<proteinExistence type="predicted"/>
<dbReference type="Gene3D" id="3.30.930.10">
    <property type="entry name" value="Bira Bifunctional Protein, Domain 2"/>
    <property type="match status" value="1"/>
</dbReference>
<dbReference type="STRING" id="4072.A0A2G2YZ57"/>
<dbReference type="Gramene" id="PHT75013">
    <property type="protein sequence ID" value="PHT75013"/>
    <property type="gene ID" value="T459_22290"/>
</dbReference>
<dbReference type="GO" id="GO:0004824">
    <property type="term" value="F:lysine-tRNA ligase activity"/>
    <property type="evidence" value="ECO:0007669"/>
    <property type="project" value="InterPro"/>
</dbReference>
<organism evidence="2 3">
    <name type="scientific">Capsicum annuum</name>
    <name type="common">Capsicum pepper</name>
    <dbReference type="NCBI Taxonomy" id="4072"/>
    <lineage>
        <taxon>Eukaryota</taxon>
        <taxon>Viridiplantae</taxon>
        <taxon>Streptophyta</taxon>
        <taxon>Embryophyta</taxon>
        <taxon>Tracheophyta</taxon>
        <taxon>Spermatophyta</taxon>
        <taxon>Magnoliopsida</taxon>
        <taxon>eudicotyledons</taxon>
        <taxon>Gunneridae</taxon>
        <taxon>Pentapetalae</taxon>
        <taxon>asterids</taxon>
        <taxon>lamiids</taxon>
        <taxon>Solanales</taxon>
        <taxon>Solanaceae</taxon>
        <taxon>Solanoideae</taxon>
        <taxon>Capsiceae</taxon>
        <taxon>Capsicum</taxon>
    </lineage>
</organism>
<reference evidence="2 3" key="1">
    <citation type="journal article" date="2014" name="Nat. Genet.">
        <title>Genome sequence of the hot pepper provides insights into the evolution of pungency in Capsicum species.</title>
        <authorList>
            <person name="Kim S."/>
            <person name="Park M."/>
            <person name="Yeom S.I."/>
            <person name="Kim Y.M."/>
            <person name="Lee J.M."/>
            <person name="Lee H.A."/>
            <person name="Seo E."/>
            <person name="Choi J."/>
            <person name="Cheong K."/>
            <person name="Kim K.T."/>
            <person name="Jung K."/>
            <person name="Lee G.W."/>
            <person name="Oh S.K."/>
            <person name="Bae C."/>
            <person name="Kim S.B."/>
            <person name="Lee H.Y."/>
            <person name="Kim S.Y."/>
            <person name="Kim M.S."/>
            <person name="Kang B.C."/>
            <person name="Jo Y.D."/>
            <person name="Yang H.B."/>
            <person name="Jeong H.J."/>
            <person name="Kang W.H."/>
            <person name="Kwon J.K."/>
            <person name="Shin C."/>
            <person name="Lim J.Y."/>
            <person name="Park J.H."/>
            <person name="Huh J.H."/>
            <person name="Kim J.S."/>
            <person name="Kim B.D."/>
            <person name="Cohen O."/>
            <person name="Paran I."/>
            <person name="Suh M.C."/>
            <person name="Lee S.B."/>
            <person name="Kim Y.K."/>
            <person name="Shin Y."/>
            <person name="Noh S.J."/>
            <person name="Park J."/>
            <person name="Seo Y.S."/>
            <person name="Kwon S.Y."/>
            <person name="Kim H.A."/>
            <person name="Park J.M."/>
            <person name="Kim H.J."/>
            <person name="Choi S.B."/>
            <person name="Bosland P.W."/>
            <person name="Reeves G."/>
            <person name="Jo S.H."/>
            <person name="Lee B.W."/>
            <person name="Cho H.T."/>
            <person name="Choi H.S."/>
            <person name="Lee M.S."/>
            <person name="Yu Y."/>
            <person name="Do Choi Y."/>
            <person name="Park B.S."/>
            <person name="van Deynze A."/>
            <person name="Ashrafi H."/>
            <person name="Hill T."/>
            <person name="Kim W.T."/>
            <person name="Pai H.S."/>
            <person name="Ahn H.K."/>
            <person name="Yeam I."/>
            <person name="Giovannoni J.J."/>
            <person name="Rose J.K."/>
            <person name="Sorensen I."/>
            <person name="Lee S.J."/>
            <person name="Kim R.W."/>
            <person name="Choi I.Y."/>
            <person name="Choi B.S."/>
            <person name="Lim J.S."/>
            <person name="Lee Y.H."/>
            <person name="Choi D."/>
        </authorList>
    </citation>
    <scope>NUCLEOTIDE SEQUENCE [LARGE SCALE GENOMIC DNA]</scope>
    <source>
        <strain evidence="3">cv. CM334</strain>
    </source>
</reference>
<feature type="compositionally biased region" description="Polar residues" evidence="1">
    <location>
        <begin position="7"/>
        <end position="16"/>
    </location>
</feature>
<dbReference type="EMBL" id="AYRZ02000008">
    <property type="protein sequence ID" value="PHT75013.1"/>
    <property type="molecule type" value="Genomic_DNA"/>
</dbReference>
<reference evidence="2 3" key="2">
    <citation type="journal article" date="2017" name="Genome Biol.">
        <title>New reference genome sequences of hot pepper reveal the massive evolution of plant disease-resistance genes by retroduplication.</title>
        <authorList>
            <person name="Kim S."/>
            <person name="Park J."/>
            <person name="Yeom S.I."/>
            <person name="Kim Y.M."/>
            <person name="Seo E."/>
            <person name="Kim K.T."/>
            <person name="Kim M.S."/>
            <person name="Lee J.M."/>
            <person name="Cheong K."/>
            <person name="Shin H.S."/>
            <person name="Kim S.B."/>
            <person name="Han K."/>
            <person name="Lee J."/>
            <person name="Park M."/>
            <person name="Lee H.A."/>
            <person name="Lee H.Y."/>
            <person name="Lee Y."/>
            <person name="Oh S."/>
            <person name="Lee J.H."/>
            <person name="Choi E."/>
            <person name="Choi E."/>
            <person name="Lee S.E."/>
            <person name="Jeon J."/>
            <person name="Kim H."/>
            <person name="Choi G."/>
            <person name="Song H."/>
            <person name="Lee J."/>
            <person name="Lee S.C."/>
            <person name="Kwon J.K."/>
            <person name="Lee H.Y."/>
            <person name="Koo N."/>
            <person name="Hong Y."/>
            <person name="Kim R.W."/>
            <person name="Kang W.H."/>
            <person name="Huh J.H."/>
            <person name="Kang B.C."/>
            <person name="Yang T.J."/>
            <person name="Lee Y.H."/>
            <person name="Bennetzen J.L."/>
            <person name="Choi D."/>
        </authorList>
    </citation>
    <scope>NUCLEOTIDE SEQUENCE [LARGE SCALE GENOMIC DNA]</scope>
    <source>
        <strain evidence="3">cv. CM334</strain>
    </source>
</reference>
<dbReference type="GO" id="GO:0005737">
    <property type="term" value="C:cytoplasm"/>
    <property type="evidence" value="ECO:0007669"/>
    <property type="project" value="InterPro"/>
</dbReference>
<dbReference type="GO" id="GO:0006430">
    <property type="term" value="P:lysyl-tRNA aminoacylation"/>
    <property type="evidence" value="ECO:0007669"/>
    <property type="project" value="InterPro"/>
</dbReference>
<gene>
    <name evidence="2" type="ORF">T459_22290</name>
</gene>
<protein>
    <submittedName>
        <fullName evidence="2">Uncharacterized protein</fullName>
    </submittedName>
</protein>
<dbReference type="PRINTS" id="PR00982">
    <property type="entry name" value="TRNASYNTHLYS"/>
</dbReference>
<evidence type="ECO:0000313" key="3">
    <source>
        <dbReference type="Proteomes" id="UP000222542"/>
    </source>
</evidence>
<dbReference type="InterPro" id="IPR045864">
    <property type="entry name" value="aa-tRNA-synth_II/BPL/LPL"/>
</dbReference>
<dbReference type="AlphaFoldDB" id="A0A2G2YZ57"/>
<dbReference type="Proteomes" id="UP000222542">
    <property type="component" value="Unassembled WGS sequence"/>
</dbReference>
<keyword evidence="3" id="KW-1185">Reference proteome</keyword>
<name>A0A2G2YZ57_CAPAN</name>
<feature type="region of interest" description="Disordered" evidence="1">
    <location>
        <begin position="1"/>
        <end position="21"/>
    </location>
</feature>
<evidence type="ECO:0000256" key="1">
    <source>
        <dbReference type="SAM" id="MobiDB-lite"/>
    </source>
</evidence>
<dbReference type="InterPro" id="IPR018149">
    <property type="entry name" value="Lys-tRNA-synth_II_C"/>
</dbReference>
<evidence type="ECO:0000313" key="2">
    <source>
        <dbReference type="EMBL" id="PHT75013.1"/>
    </source>
</evidence>
<comment type="caution">
    <text evidence="2">The sequence shown here is derived from an EMBL/GenBank/DDBJ whole genome shotgun (WGS) entry which is preliminary data.</text>
</comment>
<sequence length="70" mass="7795">MMPRQKGAQTETTKNSEAWVLESGRNPDTYVLKVQVETPMMNMIAGGAAARPFVTHHKDLNILESQGLHM</sequence>
<dbReference type="GO" id="GO:0005524">
    <property type="term" value="F:ATP binding"/>
    <property type="evidence" value="ECO:0007669"/>
    <property type="project" value="InterPro"/>
</dbReference>
<accession>A0A2G2YZ57</accession>